<proteinExistence type="predicted"/>
<feature type="non-terminal residue" evidence="1">
    <location>
        <position position="1"/>
    </location>
</feature>
<evidence type="ECO:0000313" key="2">
    <source>
        <dbReference type="Proteomes" id="UP000011185"/>
    </source>
</evidence>
<gene>
    <name evidence="1" type="ORF">THOM_1441</name>
</gene>
<dbReference type="Proteomes" id="UP000011185">
    <property type="component" value="Unassembled WGS sequence"/>
</dbReference>
<reference evidence="1 2" key="1">
    <citation type="journal article" date="2012" name="PLoS Pathog.">
        <title>The genome of the obligate intracellular parasite Trachipleistophora hominis: new insights into microsporidian genome dynamics and reductive evolution.</title>
        <authorList>
            <person name="Heinz E."/>
            <person name="Williams T.A."/>
            <person name="Nakjang S."/>
            <person name="Noel C.J."/>
            <person name="Swan D.C."/>
            <person name="Goldberg A.V."/>
            <person name="Harris S.R."/>
            <person name="Weinmaier T."/>
            <person name="Markert S."/>
            <person name="Becher D."/>
            <person name="Bernhardt J."/>
            <person name="Dagan T."/>
            <person name="Hacker C."/>
            <person name="Lucocq J.M."/>
            <person name="Schweder T."/>
            <person name="Rattei T."/>
            <person name="Hall N."/>
            <person name="Hirt R.P."/>
            <person name="Embley T.M."/>
        </authorList>
    </citation>
    <scope>NUCLEOTIDE SEQUENCE [LARGE SCALE GENOMIC DNA]</scope>
</reference>
<dbReference type="AlphaFoldDB" id="L7JVS1"/>
<accession>L7JVS1</accession>
<dbReference type="InParanoid" id="L7JVS1"/>
<organism evidence="1 2">
    <name type="scientific">Trachipleistophora hominis</name>
    <name type="common">Microsporidian parasite</name>
    <dbReference type="NCBI Taxonomy" id="72359"/>
    <lineage>
        <taxon>Eukaryota</taxon>
        <taxon>Fungi</taxon>
        <taxon>Fungi incertae sedis</taxon>
        <taxon>Microsporidia</taxon>
        <taxon>Pleistophoridae</taxon>
        <taxon>Trachipleistophora</taxon>
    </lineage>
</organism>
<dbReference type="EMBL" id="JH993941">
    <property type="protein sequence ID" value="ELQ75578.1"/>
    <property type="molecule type" value="Genomic_DNA"/>
</dbReference>
<protein>
    <submittedName>
        <fullName evidence="1">Uncharacterized protein</fullName>
    </submittedName>
</protein>
<evidence type="ECO:0000313" key="1">
    <source>
        <dbReference type="EMBL" id="ELQ75578.1"/>
    </source>
</evidence>
<sequence length="39" mass="4705">VSVLDFNKKNDLINVIDFYLLSKVHEAYNHLRKFITKMH</sequence>
<keyword evidence="2" id="KW-1185">Reference proteome</keyword>
<dbReference type="HOGENOM" id="CLU_3322472_0_0_1"/>
<dbReference type="VEuPathDB" id="MicrosporidiaDB:THOM_1441"/>
<name>L7JVS1_TRAHO</name>